<dbReference type="VEuPathDB" id="TriTrypDB:ADEAN_000935400"/>
<evidence type="ECO:0000313" key="2">
    <source>
        <dbReference type="Proteomes" id="UP000515908"/>
    </source>
</evidence>
<sequence>MPNIGKRISDTYYVMKFSNFQSLFKAFDVFPSLISDGLLSRAYVDALQNPLLVSGTLPATGDKGDPTHCKINLTLRDHTGLLYTQFVEGFVRVAMTVFSSAHTQNALFNNTAPEKVAALMKWMNKQIQLGSIQGRLRPSTTSPDRFSKKCKLFKTDIK</sequence>
<dbReference type="EMBL" id="LR877167">
    <property type="protein sequence ID" value="CAD2221819.1"/>
    <property type="molecule type" value="Genomic_DNA"/>
</dbReference>
<dbReference type="AlphaFoldDB" id="A0A7G2CR11"/>
<dbReference type="Proteomes" id="UP000515908">
    <property type="component" value="Chromosome 23"/>
</dbReference>
<accession>A0A7G2CR11</accession>
<name>A0A7G2CR11_9TRYP</name>
<reference evidence="1 2" key="1">
    <citation type="submission" date="2020-08" db="EMBL/GenBank/DDBJ databases">
        <authorList>
            <person name="Newling K."/>
            <person name="Davey J."/>
            <person name="Forrester S."/>
        </authorList>
    </citation>
    <scope>NUCLEOTIDE SEQUENCE [LARGE SCALE GENOMIC DNA]</scope>
    <source>
        <strain evidence="2">Crithidia deanei Carvalho (ATCC PRA-265)</strain>
    </source>
</reference>
<evidence type="ECO:0000313" key="1">
    <source>
        <dbReference type="EMBL" id="CAD2221819.1"/>
    </source>
</evidence>
<gene>
    <name evidence="1" type="ORF">ADEAN_000935400</name>
</gene>
<organism evidence="1 2">
    <name type="scientific">Angomonas deanei</name>
    <dbReference type="NCBI Taxonomy" id="59799"/>
    <lineage>
        <taxon>Eukaryota</taxon>
        <taxon>Discoba</taxon>
        <taxon>Euglenozoa</taxon>
        <taxon>Kinetoplastea</taxon>
        <taxon>Metakinetoplastina</taxon>
        <taxon>Trypanosomatida</taxon>
        <taxon>Trypanosomatidae</taxon>
        <taxon>Strigomonadinae</taxon>
        <taxon>Angomonas</taxon>
    </lineage>
</organism>
<keyword evidence="2" id="KW-1185">Reference proteome</keyword>
<proteinExistence type="predicted"/>
<protein>
    <submittedName>
        <fullName evidence="1">Uncharacterized protein</fullName>
    </submittedName>
</protein>